<sequence length="64" mass="7623">MHKIKEITLSNFKFFHGEKTIDIDRKNVLIYGENGSGKSSIYWALYTFFKVFSKMYQMSKLFQS</sequence>
<dbReference type="Pfam" id="PF13476">
    <property type="entry name" value="AAA_23"/>
    <property type="match status" value="1"/>
</dbReference>
<gene>
    <name evidence="2" type="ORF">EJ377_02990</name>
</gene>
<organism evidence="2 3">
    <name type="scientific">Chryseobacterium arthrosphaerae</name>
    <dbReference type="NCBI Taxonomy" id="651561"/>
    <lineage>
        <taxon>Bacteria</taxon>
        <taxon>Pseudomonadati</taxon>
        <taxon>Bacteroidota</taxon>
        <taxon>Flavobacteriia</taxon>
        <taxon>Flavobacteriales</taxon>
        <taxon>Weeksellaceae</taxon>
        <taxon>Chryseobacterium group</taxon>
        <taxon>Chryseobacterium</taxon>
    </lineage>
</organism>
<feature type="domain" description="Rad50/SbcC-type AAA" evidence="1">
    <location>
        <begin position="6"/>
        <end position="45"/>
    </location>
</feature>
<reference evidence="2 3" key="1">
    <citation type="submission" date="2018-12" db="EMBL/GenBank/DDBJ databases">
        <title>Draft Genome Sequence of Chryseobacterium arthrosphaerae strain ED882-96 Isolated from the Blood of a Patient with Liver Cirrhosis in Taiwan.</title>
        <authorList>
            <person name="Lin J.-N."/>
            <person name="Lai C.-H."/>
            <person name="Yang C.-H."/>
            <person name="Huang Y.-H."/>
        </authorList>
    </citation>
    <scope>NUCLEOTIDE SEQUENCE [LARGE SCALE GENOMIC DNA]</scope>
    <source>
        <strain evidence="2 3">ED882-96</strain>
    </source>
</reference>
<dbReference type="EMBL" id="RYFC01000001">
    <property type="protein sequence ID" value="RTZ49518.1"/>
    <property type="molecule type" value="Genomic_DNA"/>
</dbReference>
<dbReference type="InterPro" id="IPR038729">
    <property type="entry name" value="Rad50/SbcC_AAA"/>
</dbReference>
<evidence type="ECO:0000313" key="3">
    <source>
        <dbReference type="Proteomes" id="UP000276953"/>
    </source>
</evidence>
<evidence type="ECO:0000259" key="1">
    <source>
        <dbReference type="Pfam" id="PF13476"/>
    </source>
</evidence>
<dbReference type="SUPFAM" id="SSF52540">
    <property type="entry name" value="P-loop containing nucleoside triphosphate hydrolases"/>
    <property type="match status" value="1"/>
</dbReference>
<dbReference type="InterPro" id="IPR027417">
    <property type="entry name" value="P-loop_NTPase"/>
</dbReference>
<dbReference type="Proteomes" id="UP000276953">
    <property type="component" value="Unassembled WGS sequence"/>
</dbReference>
<comment type="caution">
    <text evidence="2">The sequence shown here is derived from an EMBL/GenBank/DDBJ whole genome shotgun (WGS) entry which is preliminary data.</text>
</comment>
<dbReference type="GO" id="GO:0016887">
    <property type="term" value="F:ATP hydrolysis activity"/>
    <property type="evidence" value="ECO:0007669"/>
    <property type="project" value="InterPro"/>
</dbReference>
<dbReference type="GO" id="GO:0006302">
    <property type="term" value="P:double-strand break repair"/>
    <property type="evidence" value="ECO:0007669"/>
    <property type="project" value="InterPro"/>
</dbReference>
<dbReference type="Gene3D" id="3.40.50.300">
    <property type="entry name" value="P-loop containing nucleotide triphosphate hydrolases"/>
    <property type="match status" value="1"/>
</dbReference>
<name>A0A432DZ78_9FLAO</name>
<evidence type="ECO:0000313" key="2">
    <source>
        <dbReference type="EMBL" id="RTZ49518.1"/>
    </source>
</evidence>
<proteinExistence type="predicted"/>
<dbReference type="AlphaFoldDB" id="A0A432DZ78"/>
<protein>
    <recommendedName>
        <fullName evidence="1">Rad50/SbcC-type AAA domain-containing protein</fullName>
    </recommendedName>
</protein>
<accession>A0A432DZ78</accession>